<dbReference type="KEGG" id="acht:bsdcttw_07960"/>
<keyword evidence="2" id="KW-0808">Transferase</keyword>
<dbReference type="Pfam" id="PF00583">
    <property type="entry name" value="Acetyltransf_1"/>
    <property type="match status" value="1"/>
</dbReference>
<reference evidence="2 3" key="1">
    <citation type="submission" date="2020-08" db="EMBL/GenBank/DDBJ databases">
        <title>Draft genome sequencing of an Anaerocolumna strain isolated from anoxic soil subjected to BSD treatment.</title>
        <authorList>
            <person name="Uek A."/>
            <person name="Tonouchi A."/>
        </authorList>
    </citation>
    <scope>NUCLEOTIDE SEQUENCE [LARGE SCALE GENOMIC DNA]</scope>
    <source>
        <strain evidence="2 3">CTTW</strain>
    </source>
</reference>
<dbReference type="InterPro" id="IPR016181">
    <property type="entry name" value="Acyl_CoA_acyltransferase"/>
</dbReference>
<sequence>MIVQFNKFDKLQFEKFKDFSIHEYAKDFIKSNNYTEEMALKRAEEDMNNIIPQGLDTPNNYFFSIVNENKEDVGYIWYMLEGNKDAFLCDLYIKEEFRRKGYAGQTLERMEYEVKKLGCKTITLNVFDFNIEARGLYEKCGYKLGVIVEDGCRYLRKELN</sequence>
<keyword evidence="3" id="KW-1185">Reference proteome</keyword>
<protein>
    <submittedName>
        <fullName evidence="2">N-acetyltransferase</fullName>
    </submittedName>
</protein>
<proteinExistence type="predicted"/>
<evidence type="ECO:0000259" key="1">
    <source>
        <dbReference type="PROSITE" id="PS51186"/>
    </source>
</evidence>
<dbReference type="CDD" id="cd04301">
    <property type="entry name" value="NAT_SF"/>
    <property type="match status" value="1"/>
</dbReference>
<accession>A0A7I8DL33</accession>
<dbReference type="RefSeq" id="WP_185258151.1">
    <property type="nucleotide sequence ID" value="NZ_AP023368.1"/>
</dbReference>
<dbReference type="EMBL" id="AP023368">
    <property type="protein sequence ID" value="BCJ97755.1"/>
    <property type="molecule type" value="Genomic_DNA"/>
</dbReference>
<name>A0A7I8DL33_9FIRM</name>
<gene>
    <name evidence="2" type="ORF">bsdcttw_07960</name>
</gene>
<dbReference type="PANTHER" id="PTHR43617">
    <property type="entry name" value="L-AMINO ACID N-ACETYLTRANSFERASE"/>
    <property type="match status" value="1"/>
</dbReference>
<organism evidence="2 3">
    <name type="scientific">Anaerocolumna chitinilytica</name>
    <dbReference type="NCBI Taxonomy" id="1727145"/>
    <lineage>
        <taxon>Bacteria</taxon>
        <taxon>Bacillati</taxon>
        <taxon>Bacillota</taxon>
        <taxon>Clostridia</taxon>
        <taxon>Lachnospirales</taxon>
        <taxon>Lachnospiraceae</taxon>
        <taxon>Anaerocolumna</taxon>
    </lineage>
</organism>
<dbReference type="Gene3D" id="3.40.630.30">
    <property type="match status" value="1"/>
</dbReference>
<evidence type="ECO:0000313" key="2">
    <source>
        <dbReference type="EMBL" id="BCJ97755.1"/>
    </source>
</evidence>
<evidence type="ECO:0000313" key="3">
    <source>
        <dbReference type="Proteomes" id="UP000515703"/>
    </source>
</evidence>
<dbReference type="InterPro" id="IPR050276">
    <property type="entry name" value="MshD_Acetyltransferase"/>
</dbReference>
<dbReference type="GO" id="GO:0016747">
    <property type="term" value="F:acyltransferase activity, transferring groups other than amino-acyl groups"/>
    <property type="evidence" value="ECO:0007669"/>
    <property type="project" value="InterPro"/>
</dbReference>
<dbReference type="Proteomes" id="UP000515703">
    <property type="component" value="Chromosome"/>
</dbReference>
<dbReference type="AlphaFoldDB" id="A0A7I8DL33"/>
<dbReference type="SUPFAM" id="SSF55729">
    <property type="entry name" value="Acyl-CoA N-acyltransferases (Nat)"/>
    <property type="match status" value="1"/>
</dbReference>
<dbReference type="InterPro" id="IPR000182">
    <property type="entry name" value="GNAT_dom"/>
</dbReference>
<reference evidence="2 3" key="2">
    <citation type="submission" date="2020-08" db="EMBL/GenBank/DDBJ databases">
        <authorList>
            <person name="Ueki A."/>
            <person name="Tonouchi A."/>
        </authorList>
    </citation>
    <scope>NUCLEOTIDE SEQUENCE [LARGE SCALE GENOMIC DNA]</scope>
    <source>
        <strain evidence="2 3">CTTW</strain>
    </source>
</reference>
<feature type="domain" description="N-acetyltransferase" evidence="1">
    <location>
        <begin position="19"/>
        <end position="160"/>
    </location>
</feature>
<dbReference type="PROSITE" id="PS51186">
    <property type="entry name" value="GNAT"/>
    <property type="match status" value="1"/>
</dbReference>